<name>A0ABU3DHC7_9RHOB</name>
<accession>A0ABU3DHC7</accession>
<comment type="caution">
    <text evidence="2">The sequence shown here is derived from an EMBL/GenBank/DDBJ whole genome shotgun (WGS) entry which is preliminary data.</text>
</comment>
<evidence type="ECO:0000256" key="1">
    <source>
        <dbReference type="SAM" id="MobiDB-lite"/>
    </source>
</evidence>
<feature type="compositionally biased region" description="Polar residues" evidence="1">
    <location>
        <begin position="213"/>
        <end position="224"/>
    </location>
</feature>
<sequence length="233" mass="25531">MDCGKTHIIAPHPRGQTKDLARFFFEPGSTTLEVRWNEEDLGAIEVFFDGGWQTVPSILECFRGVHASTWLKTCRSLKATDPERKEWEENVVEQAIRSIEALNAKAKASFHILDHAWTEDRIAKLEDEALASFSTVPAREKTTSSPDGRGQVILPVAPAGSNNAAPAIDPDRHAVPSTNQSDSPTQAKPSIETASHPQEEPEKARRADERGEPSSNVDGGQSPNYGADFDFPS</sequence>
<feature type="compositionally biased region" description="Polar residues" evidence="1">
    <location>
        <begin position="176"/>
        <end position="196"/>
    </location>
</feature>
<keyword evidence="3" id="KW-1185">Reference proteome</keyword>
<dbReference type="Proteomes" id="UP001265259">
    <property type="component" value="Unassembled WGS sequence"/>
</dbReference>
<feature type="region of interest" description="Disordered" evidence="1">
    <location>
        <begin position="136"/>
        <end position="233"/>
    </location>
</feature>
<evidence type="ECO:0000313" key="3">
    <source>
        <dbReference type="Proteomes" id="UP001265259"/>
    </source>
</evidence>
<reference evidence="2 3" key="1">
    <citation type="submission" date="2023-09" db="EMBL/GenBank/DDBJ databases">
        <authorList>
            <person name="Rey-Velasco X."/>
        </authorList>
    </citation>
    <scope>NUCLEOTIDE SEQUENCE [LARGE SCALE GENOMIC DNA]</scope>
    <source>
        <strain evidence="2 3">F158</strain>
    </source>
</reference>
<proteinExistence type="predicted"/>
<feature type="compositionally biased region" description="Basic and acidic residues" evidence="1">
    <location>
        <begin position="197"/>
        <end position="212"/>
    </location>
</feature>
<gene>
    <name evidence="2" type="ORF">RM543_10535</name>
</gene>
<organism evidence="2 3">
    <name type="scientific">Tropicimonas omnivorans</name>
    <dbReference type="NCBI Taxonomy" id="3075590"/>
    <lineage>
        <taxon>Bacteria</taxon>
        <taxon>Pseudomonadati</taxon>
        <taxon>Pseudomonadota</taxon>
        <taxon>Alphaproteobacteria</taxon>
        <taxon>Rhodobacterales</taxon>
        <taxon>Roseobacteraceae</taxon>
        <taxon>Tropicimonas</taxon>
    </lineage>
</organism>
<protein>
    <submittedName>
        <fullName evidence="2">Uncharacterized protein</fullName>
    </submittedName>
</protein>
<evidence type="ECO:0000313" key="2">
    <source>
        <dbReference type="EMBL" id="MDT0683123.1"/>
    </source>
</evidence>
<dbReference type="RefSeq" id="WP_311691298.1">
    <property type="nucleotide sequence ID" value="NZ_JAVRHL010000002.1"/>
</dbReference>
<dbReference type="EMBL" id="JAVRHL010000002">
    <property type="protein sequence ID" value="MDT0683123.1"/>
    <property type="molecule type" value="Genomic_DNA"/>
</dbReference>